<evidence type="ECO:0000256" key="1">
    <source>
        <dbReference type="SAM" id="MobiDB-lite"/>
    </source>
</evidence>
<feature type="region of interest" description="Disordered" evidence="1">
    <location>
        <begin position="52"/>
        <end position="73"/>
    </location>
</feature>
<dbReference type="AlphaFoldDB" id="A0A7R5KIM7"/>
<evidence type="ECO:0000313" key="2">
    <source>
        <dbReference type="Proteomes" id="UP000504627"/>
    </source>
</evidence>
<dbReference type="InParanoid" id="A0A7R5KIM7"/>
<proteinExistence type="predicted"/>
<dbReference type="RefSeq" id="XP_039237508.1">
    <property type="nucleotide sequence ID" value="XM_039381574.1"/>
</dbReference>
<feature type="compositionally biased region" description="Low complexity" evidence="1">
    <location>
        <begin position="55"/>
        <end position="65"/>
    </location>
</feature>
<feature type="region of interest" description="Disordered" evidence="1">
    <location>
        <begin position="199"/>
        <end position="271"/>
    </location>
</feature>
<organism evidence="2 3">
    <name type="scientific">Pipra filicauda</name>
    <name type="common">Wire-tailed manakin</name>
    <dbReference type="NCBI Taxonomy" id="649802"/>
    <lineage>
        <taxon>Eukaryota</taxon>
        <taxon>Metazoa</taxon>
        <taxon>Chordata</taxon>
        <taxon>Craniata</taxon>
        <taxon>Vertebrata</taxon>
        <taxon>Euteleostomi</taxon>
        <taxon>Archelosauria</taxon>
        <taxon>Archosauria</taxon>
        <taxon>Dinosauria</taxon>
        <taxon>Saurischia</taxon>
        <taxon>Theropoda</taxon>
        <taxon>Coelurosauria</taxon>
        <taxon>Aves</taxon>
        <taxon>Neognathae</taxon>
        <taxon>Neoaves</taxon>
        <taxon>Telluraves</taxon>
        <taxon>Australaves</taxon>
        <taxon>Passeriformes</taxon>
        <taxon>Pipridae</taxon>
        <taxon>Pipra</taxon>
    </lineage>
</organism>
<feature type="region of interest" description="Disordered" evidence="1">
    <location>
        <begin position="114"/>
        <end position="157"/>
    </location>
</feature>
<gene>
    <name evidence="3" type="primary">LOC113999636</name>
</gene>
<keyword evidence="2" id="KW-1185">Reference proteome</keyword>
<dbReference type="Proteomes" id="UP000504627">
    <property type="component" value="Unplaced"/>
</dbReference>
<name>A0A7R5KIM7_9PASS</name>
<dbReference type="GeneID" id="113999636"/>
<protein>
    <submittedName>
        <fullName evidence="3">Uncharacterized protein LOC113999636 isoform X1</fullName>
    </submittedName>
</protein>
<reference evidence="3" key="1">
    <citation type="submission" date="2025-08" db="UniProtKB">
        <authorList>
            <consortium name="RefSeq"/>
        </authorList>
    </citation>
    <scope>IDENTIFICATION</scope>
    <source>
        <tissue evidence="3">Muscle</tissue>
    </source>
</reference>
<sequence>MGSSGWSRDTHEPSSHVAPKSGTAPWGGNGDQQDLPTARTLPAWILFSLPSRIQPAGPSSLPSPAGAGGGEQAVLRGRGWNEDEEARTRSAGPWEVAGVCPHQRMSCWRRTDRGTCPKPHGGRNRLPGWSKRQTNTRSPGWRRRESRDEVAPGSPTSHRVVCSCRFETVAPIPWEVPPWSGDGHFPWCGSCSSWTEVDGMGSRNTEKRDGGLGEQDLSGSSPLDQRRFSFARGSLPQSSSLFGMSPEPRWNGSPGGWRGLSWEGPGLSLLL</sequence>
<accession>A0A7R5KIM7</accession>
<feature type="region of interest" description="Disordered" evidence="1">
    <location>
        <begin position="1"/>
        <end position="39"/>
    </location>
</feature>
<evidence type="ECO:0000313" key="3">
    <source>
        <dbReference type="RefSeq" id="XP_039237508.1"/>
    </source>
</evidence>